<dbReference type="PRINTS" id="PR01159">
    <property type="entry name" value="DNAGYRASEB"/>
</dbReference>
<dbReference type="Pfam" id="PF00204">
    <property type="entry name" value="DNA_gyraseB"/>
    <property type="match status" value="1"/>
</dbReference>
<dbReference type="CDD" id="cd03366">
    <property type="entry name" value="TOPRIM_TopoIIA_GyrB"/>
    <property type="match status" value="1"/>
</dbReference>
<dbReference type="InterPro" id="IPR018522">
    <property type="entry name" value="TopoIIA_CS"/>
</dbReference>
<evidence type="ECO:0000256" key="12">
    <source>
        <dbReference type="ARBA" id="ARBA00023235"/>
    </source>
</evidence>
<keyword evidence="10 13" id="KW-0799">Topoisomerase</keyword>
<feature type="site" description="Interaction with DNA" evidence="13">
    <location>
        <position position="462"/>
    </location>
</feature>
<evidence type="ECO:0000256" key="8">
    <source>
        <dbReference type="ARBA" id="ARBA00022840"/>
    </source>
</evidence>
<dbReference type="PANTHER" id="PTHR45866">
    <property type="entry name" value="DNA GYRASE/TOPOISOMERASE SUBUNIT B"/>
    <property type="match status" value="1"/>
</dbReference>
<evidence type="ECO:0000256" key="3">
    <source>
        <dbReference type="ARBA" id="ARBA00012895"/>
    </source>
</evidence>
<keyword evidence="6 13" id="KW-0479">Metal-binding</keyword>
<comment type="subunit">
    <text evidence="13">Heterotetramer, composed of two GyrA and two GyrB chains. In the heterotetramer, GyrA contains the active site tyrosine that forms a transient covalent intermediate with DNA, while GyrB binds cofactors and catalyzes ATP hydrolysis.</text>
</comment>
<feature type="binding site" evidence="13">
    <location>
        <position position="434"/>
    </location>
    <ligand>
        <name>Mg(2+)</name>
        <dbReference type="ChEBI" id="CHEBI:18420"/>
        <label>1</label>
        <note>catalytic</note>
    </ligand>
</feature>
<comment type="similarity">
    <text evidence="2 13">Belongs to the type II topoisomerase GyrB family.</text>
</comment>
<dbReference type="PROSITE" id="PS50880">
    <property type="entry name" value="TOPRIM"/>
    <property type="match status" value="1"/>
</dbReference>
<dbReference type="Gene3D" id="3.40.50.670">
    <property type="match status" value="2"/>
</dbReference>
<comment type="function">
    <text evidence="13">A type II topoisomerase that negatively supercoils closed circular double-stranded (ds) DNA in an ATP-dependent manner to modulate DNA topology and maintain chromosomes in an underwound state. Negative supercoiling favors strand separation, and DNA replication, transcription, recombination and repair, all of which involve strand separation. Also able to catalyze the interconversion of other topological isomers of dsDNA rings, including catenanes and knotted rings. Type II topoisomerases break and join 2 DNA strands simultaneously in an ATP-dependent manner.</text>
</comment>
<comment type="caution">
    <text evidence="15">The sequence shown here is derived from an EMBL/GenBank/DDBJ whole genome shotgun (WGS) entry which is preliminary data.</text>
</comment>
<dbReference type="InterPro" id="IPR013760">
    <property type="entry name" value="Topo_IIA-like_dom_sf"/>
</dbReference>
<evidence type="ECO:0000256" key="7">
    <source>
        <dbReference type="ARBA" id="ARBA00022741"/>
    </source>
</evidence>
<gene>
    <name evidence="13 15" type="primary">gyrB</name>
    <name evidence="15" type="ORF">ACFQ2N_07170</name>
</gene>
<dbReference type="Pfam" id="PF01751">
    <property type="entry name" value="Toprim"/>
    <property type="match status" value="1"/>
</dbReference>
<evidence type="ECO:0000256" key="6">
    <source>
        <dbReference type="ARBA" id="ARBA00022723"/>
    </source>
</evidence>
<dbReference type="InterPro" id="IPR002288">
    <property type="entry name" value="DNA_gyrase_B_C"/>
</dbReference>
<dbReference type="Pfam" id="PF18053">
    <property type="entry name" value="GyrB_insert"/>
    <property type="match status" value="1"/>
</dbReference>
<dbReference type="EMBL" id="JBHTKN010000004">
    <property type="protein sequence ID" value="MFD1042124.1"/>
    <property type="molecule type" value="Genomic_DNA"/>
</dbReference>
<evidence type="ECO:0000256" key="2">
    <source>
        <dbReference type="ARBA" id="ARBA00010708"/>
    </source>
</evidence>
<feature type="binding site" evidence="13">
    <location>
        <position position="508"/>
    </location>
    <ligand>
        <name>Mg(2+)</name>
        <dbReference type="ChEBI" id="CHEBI:18420"/>
        <label>2</label>
    </ligand>
</feature>
<dbReference type="InterPro" id="IPR049353">
    <property type="entry name" value="GyrB_hook"/>
</dbReference>
<dbReference type="Gene3D" id="3.30.565.10">
    <property type="entry name" value="Histidine kinase-like ATPase, C-terminal domain"/>
    <property type="match status" value="1"/>
</dbReference>
<proteinExistence type="inferred from homology"/>
<organism evidence="15 16">
    <name type="scientific">Pseudoxanthomonas kaohsiungensis</name>
    <dbReference type="NCBI Taxonomy" id="283923"/>
    <lineage>
        <taxon>Bacteria</taxon>
        <taxon>Pseudomonadati</taxon>
        <taxon>Pseudomonadota</taxon>
        <taxon>Gammaproteobacteria</taxon>
        <taxon>Lysobacterales</taxon>
        <taxon>Lysobacteraceae</taxon>
        <taxon>Pseudoxanthomonas</taxon>
    </lineage>
</organism>
<reference evidence="16" key="1">
    <citation type="journal article" date="2019" name="Int. J. Syst. Evol. Microbiol.">
        <title>The Global Catalogue of Microorganisms (GCM) 10K type strain sequencing project: providing services to taxonomists for standard genome sequencing and annotation.</title>
        <authorList>
            <consortium name="The Broad Institute Genomics Platform"/>
            <consortium name="The Broad Institute Genome Sequencing Center for Infectious Disease"/>
            <person name="Wu L."/>
            <person name="Ma J."/>
        </authorList>
    </citation>
    <scope>NUCLEOTIDE SEQUENCE [LARGE SCALE GENOMIC DNA]</scope>
    <source>
        <strain evidence="16">CCUG 55854</strain>
    </source>
</reference>
<dbReference type="InterPro" id="IPR013759">
    <property type="entry name" value="Topo_IIA_B_C"/>
</dbReference>
<feature type="binding site" evidence="13">
    <location>
        <position position="510"/>
    </location>
    <ligand>
        <name>Mg(2+)</name>
        <dbReference type="ChEBI" id="CHEBI:18420"/>
        <label>2</label>
    </ligand>
</feature>
<dbReference type="NCBIfam" id="TIGR01059">
    <property type="entry name" value="gyrB"/>
    <property type="match status" value="1"/>
</dbReference>
<dbReference type="InterPro" id="IPR003594">
    <property type="entry name" value="HATPase_dom"/>
</dbReference>
<dbReference type="InterPro" id="IPR014721">
    <property type="entry name" value="Ribsml_uS5_D2-typ_fold_subgr"/>
</dbReference>
<sequence>MSEHTPSSTPGNDSYDSSKITVLRGLEAVRKRPGMYIGDVHDGTGLHHMVFEVVDNSVDEALAGHADDIIVRILEDGSVAVSDNGRGIPVDTHKEEGVSAAEVILTVLHAGGKFDDNSYKVSGGLHGVGVSVVNALSEHLWLDIWRDGFHWQQEYSLGEPKYPLKQLEASTRRGTMLRFKPAADIFTDTEFHYDILARRLRELSFLNSGVKITLIDERGEGRQDVFQYEGGIRSFVEHLAQLKTPLHPNVISVTGEHHGIVVDVALQWTDAYQETMFCFTNNIPQKDGGTHLAGFRAALTRTLSNYIEQNGIAKQAKINLSGDDMREGMIAVLSVKVPDPSFSSQTKEKLVSSEVKPAVEGAFGARLEEFLQENPNEARAIAAKVVDAARAREAARKARELTRRKGALDIAGLPGKLADCQEKDPALSELFIVEGDSAGGSAKQGRNRKNQAVLPLRGKILNVERARFDRMLSSAEVGTLITALGTGIGKDEYNPDKLRYHRIIIMTDADVDGSHIRTLLLTFFYRQMPELIERGHVYIGLPPLYKIKQGKTELYLKDDAALDTYLASNAVENASLVPAEGEPPVTGEGLEKLLLAYAGARDAIARNAHRFDPLLLEALIDFTPLDAEHLARNTDERHELDALEARLNRGSLGTPRFALRLLPAVPAQDDGQAGRPAALQITRRHMGEELQQVLPLSIFEHGELRPLRDAAALLHGLVREGAQVSRGGRSQPVTSFAQAQAWLLEEAKKGRQIQRFKGLGEMNPEQLWDTTVNPDSRRLLRVRIEDAVAADQIFSTLMGDVVEPRREFIETNALKVANLDV</sequence>
<dbReference type="RefSeq" id="WP_162375940.1">
    <property type="nucleotide sequence ID" value="NZ_JBHTKN010000004.1"/>
</dbReference>
<evidence type="ECO:0000256" key="4">
    <source>
        <dbReference type="ARBA" id="ARBA00019166"/>
    </source>
</evidence>
<name>A0ABW3LXT9_9GAMM</name>
<accession>A0ABW3LXT9</accession>
<dbReference type="Pfam" id="PF02518">
    <property type="entry name" value="HATPase_c"/>
    <property type="match status" value="1"/>
</dbReference>
<evidence type="ECO:0000313" key="15">
    <source>
        <dbReference type="EMBL" id="MFD1042124.1"/>
    </source>
</evidence>
<protein>
    <recommendedName>
        <fullName evidence="4 13">DNA gyrase subunit B</fullName>
        <ecNumber evidence="3 13">5.6.2.2</ecNumber>
    </recommendedName>
</protein>
<dbReference type="GO" id="GO:0003918">
    <property type="term" value="F:DNA topoisomerase type II (double strand cut, ATP-hydrolyzing) activity"/>
    <property type="evidence" value="ECO:0007669"/>
    <property type="project" value="UniProtKB-EC"/>
</dbReference>
<dbReference type="SUPFAM" id="SSF54211">
    <property type="entry name" value="Ribosomal protein S5 domain 2-like"/>
    <property type="match status" value="1"/>
</dbReference>
<feature type="site" description="Interaction with DNA" evidence="13">
    <location>
        <position position="459"/>
    </location>
</feature>
<comment type="catalytic activity">
    <reaction evidence="1 13">
        <text>ATP-dependent breakage, passage and rejoining of double-stranded DNA.</text>
        <dbReference type="EC" id="5.6.2.2"/>
    </reaction>
</comment>
<comment type="miscellaneous">
    <text evidence="13">Few gyrases are as efficient as E.coli at forming negative supercoils. Not all organisms have 2 type II topoisomerases; in organisms with a single type II topoisomerase this enzyme also has to decatenate newly replicated chromosomes.</text>
</comment>
<dbReference type="InterPro" id="IPR000565">
    <property type="entry name" value="Topo_IIA_B"/>
</dbReference>
<dbReference type="EC" id="5.6.2.2" evidence="3 13"/>
<comment type="subcellular location">
    <subcellularLocation>
        <location evidence="13">Cytoplasm</location>
    </subcellularLocation>
</comment>
<dbReference type="NCBIfam" id="NF004189">
    <property type="entry name" value="PRK05644.1"/>
    <property type="match status" value="1"/>
</dbReference>
<dbReference type="Gene3D" id="3.30.230.10">
    <property type="match status" value="1"/>
</dbReference>
<dbReference type="NCBIfam" id="NF011501">
    <property type="entry name" value="PRK14939.1"/>
    <property type="match status" value="1"/>
</dbReference>
<dbReference type="CDD" id="cd00822">
    <property type="entry name" value="TopoII_Trans_DNA_gyrase"/>
    <property type="match status" value="1"/>
</dbReference>
<dbReference type="InterPro" id="IPR020568">
    <property type="entry name" value="Ribosomal_Su5_D2-typ_SF"/>
</dbReference>
<dbReference type="InterPro" id="IPR001241">
    <property type="entry name" value="Topo_IIA"/>
</dbReference>
<dbReference type="InterPro" id="IPR006171">
    <property type="entry name" value="TOPRIM_dom"/>
</dbReference>
<dbReference type="PRINTS" id="PR00418">
    <property type="entry name" value="TPI2FAMILY"/>
</dbReference>
<keyword evidence="8 13" id="KW-0067">ATP-binding</keyword>
<dbReference type="InterPro" id="IPR041423">
    <property type="entry name" value="GyrB_insert"/>
</dbReference>
<evidence type="ECO:0000256" key="5">
    <source>
        <dbReference type="ARBA" id="ARBA00022490"/>
    </source>
</evidence>
<dbReference type="CDD" id="cd16928">
    <property type="entry name" value="HATPase_GyrB-like"/>
    <property type="match status" value="1"/>
</dbReference>
<dbReference type="Proteomes" id="UP001597033">
    <property type="component" value="Unassembled WGS sequence"/>
</dbReference>
<dbReference type="SMART" id="SM00433">
    <property type="entry name" value="TOP2c"/>
    <property type="match status" value="1"/>
</dbReference>
<evidence type="ECO:0000259" key="14">
    <source>
        <dbReference type="PROSITE" id="PS50880"/>
    </source>
</evidence>
<dbReference type="InterPro" id="IPR036890">
    <property type="entry name" value="HATPase_C_sf"/>
</dbReference>
<dbReference type="SUPFAM" id="SSF55874">
    <property type="entry name" value="ATPase domain of HSP90 chaperone/DNA topoisomerase II/histidine kinase"/>
    <property type="match status" value="1"/>
</dbReference>
<dbReference type="Pfam" id="PF00986">
    <property type="entry name" value="DNA_gyraseB_C"/>
    <property type="match status" value="1"/>
</dbReference>
<evidence type="ECO:0000256" key="1">
    <source>
        <dbReference type="ARBA" id="ARBA00000185"/>
    </source>
</evidence>
<dbReference type="InterPro" id="IPR011557">
    <property type="entry name" value="GyrB"/>
</dbReference>
<keyword evidence="16" id="KW-1185">Reference proteome</keyword>
<keyword evidence="12 13" id="KW-0413">Isomerase</keyword>
<feature type="domain" description="Toprim" evidence="14">
    <location>
        <begin position="428"/>
        <end position="543"/>
    </location>
</feature>
<evidence type="ECO:0000256" key="13">
    <source>
        <dbReference type="HAMAP-Rule" id="MF_01898"/>
    </source>
</evidence>
<evidence type="ECO:0000313" key="16">
    <source>
        <dbReference type="Proteomes" id="UP001597033"/>
    </source>
</evidence>
<dbReference type="SMART" id="SM00387">
    <property type="entry name" value="HATPase_c"/>
    <property type="match status" value="1"/>
</dbReference>
<dbReference type="SUPFAM" id="SSF56719">
    <property type="entry name" value="Type II DNA topoisomerase"/>
    <property type="match status" value="1"/>
</dbReference>
<keyword evidence="9 13" id="KW-0460">Magnesium</keyword>
<dbReference type="InterPro" id="IPR013506">
    <property type="entry name" value="Topo_IIA_bsu_dom2"/>
</dbReference>
<dbReference type="PANTHER" id="PTHR45866:SF1">
    <property type="entry name" value="DNA GYRASE SUBUNIT B, MITOCHONDRIAL"/>
    <property type="match status" value="1"/>
</dbReference>
<dbReference type="InterPro" id="IPR034160">
    <property type="entry name" value="TOPRIM_GyrB"/>
</dbReference>
<dbReference type="PROSITE" id="PS00177">
    <property type="entry name" value="TOPOISOMERASE_II"/>
    <property type="match status" value="1"/>
</dbReference>
<comment type="cofactor">
    <cofactor evidence="13">
        <name>Mg(2+)</name>
        <dbReference type="ChEBI" id="CHEBI:18420"/>
    </cofactor>
    <cofactor evidence="13">
        <name>Mn(2+)</name>
        <dbReference type="ChEBI" id="CHEBI:29035"/>
    </cofactor>
    <cofactor evidence="13">
        <name>Ca(2+)</name>
        <dbReference type="ChEBI" id="CHEBI:29108"/>
    </cofactor>
    <text evidence="13">Binds two Mg(2+) per subunit. The magnesium ions form salt bridges with both the protein and the DNA. Can also accept other divalent metal cations, such as Mn(2+) or Ca(2+).</text>
</comment>
<keyword evidence="7 13" id="KW-0547">Nucleotide-binding</keyword>
<keyword evidence="5 13" id="KW-0963">Cytoplasm</keyword>
<dbReference type="HAMAP" id="MF_01898">
    <property type="entry name" value="GyrB"/>
    <property type="match status" value="1"/>
</dbReference>
<evidence type="ECO:0000256" key="11">
    <source>
        <dbReference type="ARBA" id="ARBA00023125"/>
    </source>
</evidence>
<evidence type="ECO:0000256" key="9">
    <source>
        <dbReference type="ARBA" id="ARBA00022842"/>
    </source>
</evidence>
<keyword evidence="11" id="KW-0238">DNA-binding</keyword>
<dbReference type="Pfam" id="PF21249">
    <property type="entry name" value="GyrB_hook"/>
    <property type="match status" value="1"/>
</dbReference>
<feature type="binding site" evidence="13">
    <location>
        <position position="508"/>
    </location>
    <ligand>
        <name>Mg(2+)</name>
        <dbReference type="ChEBI" id="CHEBI:18420"/>
        <label>1</label>
        <note>catalytic</note>
    </ligand>
</feature>
<evidence type="ECO:0000256" key="10">
    <source>
        <dbReference type="ARBA" id="ARBA00023029"/>
    </source>
</evidence>